<dbReference type="GO" id="GO:0046279">
    <property type="term" value="P:3,4-dihydroxybenzoate biosynthetic process"/>
    <property type="evidence" value="ECO:0007669"/>
    <property type="project" value="UniProtKB-ARBA"/>
</dbReference>
<reference evidence="6" key="1">
    <citation type="submission" date="2020-08" db="EMBL/GenBank/DDBJ databases">
        <title>Sequencing the genomes of 1000 actinobacteria strains.</title>
        <authorList>
            <person name="Klenk H.-P."/>
        </authorList>
    </citation>
    <scope>NUCLEOTIDE SEQUENCE [LARGE SCALE GENOMIC DNA]</scope>
    <source>
        <strain evidence="6">DSM 27064</strain>
    </source>
</reference>
<name>A0A840DR34_9MICO</name>
<dbReference type="EMBL" id="JACIFD010000013">
    <property type="protein sequence ID" value="MBB4071979.1"/>
    <property type="molecule type" value="Genomic_DNA"/>
</dbReference>
<evidence type="ECO:0000256" key="5">
    <source>
        <dbReference type="SAM" id="MobiDB-lite"/>
    </source>
</evidence>
<gene>
    <name evidence="6" type="ORF">F5897_001302</name>
</gene>
<keyword evidence="7" id="KW-1185">Reference proteome</keyword>
<evidence type="ECO:0000256" key="1">
    <source>
        <dbReference type="ARBA" id="ARBA00001864"/>
    </source>
</evidence>
<dbReference type="InterPro" id="IPR001381">
    <property type="entry name" value="DHquinase_I"/>
</dbReference>
<dbReference type="SUPFAM" id="SSF51569">
    <property type="entry name" value="Aldolase"/>
    <property type="match status" value="1"/>
</dbReference>
<dbReference type="EC" id="4.2.1.10" evidence="2"/>
<dbReference type="Pfam" id="PF01487">
    <property type="entry name" value="DHquinase_I"/>
    <property type="match status" value="1"/>
</dbReference>
<dbReference type="Proteomes" id="UP000571183">
    <property type="component" value="Unassembled WGS sequence"/>
</dbReference>
<dbReference type="CDD" id="cd00502">
    <property type="entry name" value="DHQase_I"/>
    <property type="match status" value="1"/>
</dbReference>
<evidence type="ECO:0000313" key="6">
    <source>
        <dbReference type="EMBL" id="MBB4071979.1"/>
    </source>
</evidence>
<dbReference type="InterPro" id="IPR013785">
    <property type="entry name" value="Aldolase_TIM"/>
</dbReference>
<dbReference type="PANTHER" id="PTHR43699">
    <property type="entry name" value="3-DEHYDROQUINATE DEHYDRATASE"/>
    <property type="match status" value="1"/>
</dbReference>
<evidence type="ECO:0000313" key="7">
    <source>
        <dbReference type="Proteomes" id="UP000571183"/>
    </source>
</evidence>
<dbReference type="RefSeq" id="WP_183304914.1">
    <property type="nucleotide sequence ID" value="NZ_JACIFD010000013.1"/>
</dbReference>
<dbReference type="GO" id="GO:0003855">
    <property type="term" value="F:3-dehydroquinate dehydratase activity"/>
    <property type="evidence" value="ECO:0007669"/>
    <property type="project" value="UniProtKB-EC"/>
</dbReference>
<feature type="region of interest" description="Disordered" evidence="5">
    <location>
        <begin position="1"/>
        <end position="39"/>
    </location>
</feature>
<protein>
    <recommendedName>
        <fullName evidence="2">3-dehydroquinate dehydratase</fullName>
        <ecNumber evidence="2">4.2.1.10</ecNumber>
    </recommendedName>
</protein>
<evidence type="ECO:0000256" key="4">
    <source>
        <dbReference type="ARBA" id="ARBA00023270"/>
    </source>
</evidence>
<dbReference type="PANTHER" id="PTHR43699:SF1">
    <property type="entry name" value="3-DEHYDROQUINATE DEHYDRATASE"/>
    <property type="match status" value="1"/>
</dbReference>
<keyword evidence="3 6" id="KW-0456">Lyase</keyword>
<proteinExistence type="predicted"/>
<dbReference type="Gene3D" id="3.20.20.70">
    <property type="entry name" value="Aldolase class I"/>
    <property type="match status" value="1"/>
</dbReference>
<organism evidence="6 7">
    <name type="scientific">Canibacter oris</name>
    <dbReference type="NCBI Taxonomy" id="1365628"/>
    <lineage>
        <taxon>Bacteria</taxon>
        <taxon>Bacillati</taxon>
        <taxon>Actinomycetota</taxon>
        <taxon>Actinomycetes</taxon>
        <taxon>Micrococcales</taxon>
        <taxon>Microbacteriaceae</taxon>
        <taxon>Canibacter</taxon>
    </lineage>
</organism>
<comment type="caution">
    <text evidence="6">The sequence shown here is derived from an EMBL/GenBank/DDBJ whole genome shotgun (WGS) entry which is preliminary data.</text>
</comment>
<evidence type="ECO:0000256" key="3">
    <source>
        <dbReference type="ARBA" id="ARBA00023239"/>
    </source>
</evidence>
<evidence type="ECO:0000256" key="2">
    <source>
        <dbReference type="ARBA" id="ARBA00012060"/>
    </source>
</evidence>
<dbReference type="InterPro" id="IPR050146">
    <property type="entry name" value="Type-I_3-dehydroquinase"/>
</dbReference>
<dbReference type="AlphaFoldDB" id="A0A840DR34"/>
<keyword evidence="4" id="KW-0704">Schiff base</keyword>
<accession>A0A840DR34</accession>
<sequence>MPSEPTAPEPQTGLSQPIAADTQSAPQPPHAFQPAGMPATQPAAQAVAFKPLPFLQHEFLADRAARLAAVIVPAMPTSVAAAAEFVAAGEAALAADPHAFQAVEWRVDYLEQPGLDDSADTALVARCGAVWQQLQRLQVPILATVRTRQEGGGEFDAVASRYQRLVTELAELPLAAIDLEHRRDGVPELAALAATRGITVVLSHHDWAGTARQEELVALLRRLTAAACGKQSAVVKVAVTPHTAADVAVLAAAAREVAPEFDGSLIAIAMGKLGQVTRGLHNDYGSAATFAALTKTSAPGQLTVAELSAQREKALRQL</sequence>
<comment type="catalytic activity">
    <reaction evidence="1">
        <text>3-dehydroquinate = 3-dehydroshikimate + H2O</text>
        <dbReference type="Rhea" id="RHEA:21096"/>
        <dbReference type="ChEBI" id="CHEBI:15377"/>
        <dbReference type="ChEBI" id="CHEBI:16630"/>
        <dbReference type="ChEBI" id="CHEBI:32364"/>
        <dbReference type="EC" id="4.2.1.10"/>
    </reaction>
</comment>